<sequence>MPCKHVYHSDCIVPWLRLHNSCPVCRNELPTDNDQQAPHEEGDSDCPYTSSSVEGTDEHGARNRRGGWRWSHLSSLWPFRSRHRDFTSHEENASTATRGSKHLRASFPFFHLN</sequence>
<accession>A0AA41RRK0</accession>
<dbReference type="PANTHER" id="PTHR15710:SF18">
    <property type="entry name" value="RING-TYPE E3 UBIQUITIN TRANSFERASE"/>
    <property type="match status" value="1"/>
</dbReference>
<comment type="caution">
    <text evidence="7">The sequence shown here is derived from an EMBL/GenBank/DDBJ whole genome shotgun (WGS) entry which is preliminary data.</text>
</comment>
<keyword evidence="2 4" id="KW-0863">Zinc-finger</keyword>
<dbReference type="PROSITE" id="PS50089">
    <property type="entry name" value="ZF_RING_2"/>
    <property type="match status" value="1"/>
</dbReference>
<dbReference type="AlphaFoldDB" id="A0AA41RRK0"/>
<dbReference type="GO" id="GO:0061630">
    <property type="term" value="F:ubiquitin protein ligase activity"/>
    <property type="evidence" value="ECO:0007669"/>
    <property type="project" value="TreeGrafter"/>
</dbReference>
<evidence type="ECO:0000313" key="7">
    <source>
        <dbReference type="EMBL" id="MCL7023247.1"/>
    </source>
</evidence>
<keyword evidence="3" id="KW-0862">Zinc</keyword>
<name>A0AA41RRK0_PAPNU</name>
<dbReference type="Gene3D" id="3.30.40.10">
    <property type="entry name" value="Zinc/RING finger domain, C3HC4 (zinc finger)"/>
    <property type="match status" value="1"/>
</dbReference>
<reference evidence="7" key="1">
    <citation type="submission" date="2022-03" db="EMBL/GenBank/DDBJ databases">
        <title>A functionally conserved STORR gene fusion in Papaver species that diverged 16.8 million years ago.</title>
        <authorList>
            <person name="Catania T."/>
        </authorList>
    </citation>
    <scope>NUCLEOTIDE SEQUENCE</scope>
    <source>
        <strain evidence="7">S-191538</strain>
    </source>
</reference>
<dbReference type="Proteomes" id="UP001177140">
    <property type="component" value="Unassembled WGS sequence"/>
</dbReference>
<evidence type="ECO:0000256" key="2">
    <source>
        <dbReference type="ARBA" id="ARBA00022771"/>
    </source>
</evidence>
<feature type="region of interest" description="Disordered" evidence="5">
    <location>
        <begin position="27"/>
        <end position="65"/>
    </location>
</feature>
<keyword evidence="8" id="KW-1185">Reference proteome</keyword>
<evidence type="ECO:0000259" key="6">
    <source>
        <dbReference type="PROSITE" id="PS50089"/>
    </source>
</evidence>
<dbReference type="InterPro" id="IPR013083">
    <property type="entry name" value="Znf_RING/FYVE/PHD"/>
</dbReference>
<proteinExistence type="predicted"/>
<feature type="domain" description="RING-type" evidence="6">
    <location>
        <begin position="1"/>
        <end position="26"/>
    </location>
</feature>
<dbReference type="GO" id="GO:0008270">
    <property type="term" value="F:zinc ion binding"/>
    <property type="evidence" value="ECO:0007669"/>
    <property type="project" value="UniProtKB-KW"/>
</dbReference>
<evidence type="ECO:0000313" key="8">
    <source>
        <dbReference type="Proteomes" id="UP001177140"/>
    </source>
</evidence>
<evidence type="ECO:0000256" key="1">
    <source>
        <dbReference type="ARBA" id="ARBA00022723"/>
    </source>
</evidence>
<dbReference type="GO" id="GO:0016567">
    <property type="term" value="P:protein ubiquitination"/>
    <property type="evidence" value="ECO:0007669"/>
    <property type="project" value="TreeGrafter"/>
</dbReference>
<protein>
    <recommendedName>
        <fullName evidence="6">RING-type domain-containing protein</fullName>
    </recommendedName>
</protein>
<dbReference type="SUPFAM" id="SSF57850">
    <property type="entry name" value="RING/U-box"/>
    <property type="match status" value="1"/>
</dbReference>
<organism evidence="7 8">
    <name type="scientific">Papaver nudicaule</name>
    <name type="common">Iceland poppy</name>
    <dbReference type="NCBI Taxonomy" id="74823"/>
    <lineage>
        <taxon>Eukaryota</taxon>
        <taxon>Viridiplantae</taxon>
        <taxon>Streptophyta</taxon>
        <taxon>Embryophyta</taxon>
        <taxon>Tracheophyta</taxon>
        <taxon>Spermatophyta</taxon>
        <taxon>Magnoliopsida</taxon>
        <taxon>Ranunculales</taxon>
        <taxon>Papaveraceae</taxon>
        <taxon>Papaveroideae</taxon>
        <taxon>Papaver</taxon>
    </lineage>
</organism>
<dbReference type="Pfam" id="PF13639">
    <property type="entry name" value="zf-RING_2"/>
    <property type="match status" value="1"/>
</dbReference>
<dbReference type="EMBL" id="JAJJMA010020253">
    <property type="protein sequence ID" value="MCL7023247.1"/>
    <property type="molecule type" value="Genomic_DNA"/>
</dbReference>
<gene>
    <name evidence="7" type="ORF">MKW94_008746</name>
</gene>
<evidence type="ECO:0000256" key="3">
    <source>
        <dbReference type="ARBA" id="ARBA00022833"/>
    </source>
</evidence>
<evidence type="ECO:0000256" key="4">
    <source>
        <dbReference type="PROSITE-ProRule" id="PRU00175"/>
    </source>
</evidence>
<dbReference type="PANTHER" id="PTHR15710">
    <property type="entry name" value="E3 UBIQUITIN-PROTEIN LIGASE PRAJA"/>
    <property type="match status" value="1"/>
</dbReference>
<evidence type="ECO:0000256" key="5">
    <source>
        <dbReference type="SAM" id="MobiDB-lite"/>
    </source>
</evidence>
<dbReference type="GO" id="GO:0005737">
    <property type="term" value="C:cytoplasm"/>
    <property type="evidence" value="ECO:0007669"/>
    <property type="project" value="TreeGrafter"/>
</dbReference>
<keyword evidence="1" id="KW-0479">Metal-binding</keyword>
<dbReference type="InterPro" id="IPR001841">
    <property type="entry name" value="Znf_RING"/>
</dbReference>